<feature type="compositionally biased region" description="Polar residues" evidence="1">
    <location>
        <begin position="18"/>
        <end position="37"/>
    </location>
</feature>
<evidence type="ECO:0000256" key="1">
    <source>
        <dbReference type="SAM" id="MobiDB-lite"/>
    </source>
</evidence>
<keyword evidence="3" id="KW-1185">Reference proteome</keyword>
<accession>A0ABS2WIQ2</accession>
<proteinExistence type="predicted"/>
<dbReference type="EMBL" id="JAFHAP010000008">
    <property type="protein sequence ID" value="MBN2909386.1"/>
    <property type="molecule type" value="Genomic_DNA"/>
</dbReference>
<protein>
    <submittedName>
        <fullName evidence="2">DUF3986 family protein</fullName>
    </submittedName>
</protein>
<organism evidence="2 3">
    <name type="scientific">Polycladomyces zharkentensis</name>
    <dbReference type="NCBI Taxonomy" id="2807616"/>
    <lineage>
        <taxon>Bacteria</taxon>
        <taxon>Bacillati</taxon>
        <taxon>Bacillota</taxon>
        <taxon>Bacilli</taxon>
        <taxon>Bacillales</taxon>
        <taxon>Thermoactinomycetaceae</taxon>
        <taxon>Polycladomyces</taxon>
    </lineage>
</organism>
<gene>
    <name evidence="2" type="ORF">JQC72_07590</name>
</gene>
<dbReference type="Proteomes" id="UP001177120">
    <property type="component" value="Unassembled WGS sequence"/>
</dbReference>
<dbReference type="Pfam" id="PF13143">
    <property type="entry name" value="DUF3986"/>
    <property type="match status" value="1"/>
</dbReference>
<dbReference type="InterPro" id="IPR025047">
    <property type="entry name" value="DUF3986"/>
</dbReference>
<feature type="region of interest" description="Disordered" evidence="1">
    <location>
        <begin position="10"/>
        <end position="37"/>
    </location>
</feature>
<sequence length="164" mass="18777">MMFPTFRVCPDNPVKGDNGQSNQNTQGTSSGRRGLSTNQFCHPSGERTLFPLQQRGRHTGMSGDMGHGHVGFYEDGYDIEAIGFENEEETWDVYFNDFMYEGLFGLSHPRDKTLGVLIFKAKSYDDAWEKFHEWVKNVWLPFKESAEDTSRNKPSRPERVTVGK</sequence>
<comment type="caution">
    <text evidence="2">The sequence shown here is derived from an EMBL/GenBank/DDBJ whole genome shotgun (WGS) entry which is preliminary data.</text>
</comment>
<name>A0ABS2WIQ2_9BACL</name>
<evidence type="ECO:0000313" key="3">
    <source>
        <dbReference type="Proteomes" id="UP001177120"/>
    </source>
</evidence>
<evidence type="ECO:0000313" key="2">
    <source>
        <dbReference type="EMBL" id="MBN2909386.1"/>
    </source>
</evidence>
<reference evidence="2" key="1">
    <citation type="journal article" date="2024" name="Int. J. Syst. Evol. Microbiol.">
        <title>Polycladomyces zharkentensis sp. nov., a novel thermophilic cellulose- and starch-degrading member of the Bacillota from a geothermal aquifer in Kazakhstan.</title>
        <authorList>
            <person name="Mashzhan A."/>
            <person name="Kistaubayeva A."/>
            <person name="Javier-Lopez R."/>
            <person name="Bissenova U."/>
            <person name="Bissenbay A."/>
            <person name="Birkeland N.K."/>
        </authorList>
    </citation>
    <scope>NUCLEOTIDE SEQUENCE</scope>
    <source>
        <strain evidence="2">ZKZ2T</strain>
    </source>
</reference>